<reference evidence="3 4" key="1">
    <citation type="journal article" date="2014" name="Genome Biol. Evol.">
        <title>The secreted proteins of Achlya hypogyna and Thraustotheca clavata identify the ancestral oomycete secretome and reveal gene acquisitions by horizontal gene transfer.</title>
        <authorList>
            <person name="Misner I."/>
            <person name="Blouin N."/>
            <person name="Leonard G."/>
            <person name="Richards T.A."/>
            <person name="Lane C.E."/>
        </authorList>
    </citation>
    <scope>NUCLEOTIDE SEQUENCE [LARGE SCALE GENOMIC DNA]</scope>
    <source>
        <strain evidence="3 4">ATCC 34112</strain>
    </source>
</reference>
<dbReference type="Proteomes" id="UP000243217">
    <property type="component" value="Unassembled WGS sequence"/>
</dbReference>
<feature type="signal peptide" evidence="1">
    <location>
        <begin position="1"/>
        <end position="16"/>
    </location>
</feature>
<feature type="chain" id="PRO_5010736204" description="WW domain-containing protein" evidence="1">
    <location>
        <begin position="17"/>
        <end position="356"/>
    </location>
</feature>
<proteinExistence type="predicted"/>
<dbReference type="Gene3D" id="1.25.40.10">
    <property type="entry name" value="Tetratricopeptide repeat domain"/>
    <property type="match status" value="1"/>
</dbReference>
<evidence type="ECO:0000313" key="3">
    <source>
        <dbReference type="EMBL" id="OQR94881.1"/>
    </source>
</evidence>
<gene>
    <name evidence="3" type="ORF">THRCLA_22207</name>
</gene>
<evidence type="ECO:0000259" key="2">
    <source>
        <dbReference type="PROSITE" id="PS01159"/>
    </source>
</evidence>
<protein>
    <recommendedName>
        <fullName evidence="2">WW domain-containing protein</fullName>
    </recommendedName>
</protein>
<keyword evidence="1" id="KW-0732">Signal</keyword>
<sequence>MGNAVVLIIGIALVTALQRNSFSSQQLQEELVLRNVNPFGVVFNDVSQKTADNNGAYCATGEFGALEHWERVVQENQVFYYCKDRDSSQWEPPCRWFEADRHSDPIDEDMTRIFPLSYEPLEGYEEIEMAENAEIADTASEEMDPTGFISMQTNEELEHVHLTPLFQFKGTLDDIRPIANRKQLQEIPNEYRDAARKNFTASDIEVMYANMLRNVLIAEANIEKNLQENYHILKLYSVEDVNINQRDIFATAWSDLGGLAFARGNATLAINCFRRSLFWQQEFSASYLKIAHALASLKLYDESCQVLQRLSVTDRSQGSTTTTLFSWVPDLATQFPHCSQLISQWTPETKDFVIRY</sequence>
<feature type="domain" description="WW" evidence="2">
    <location>
        <begin position="69"/>
        <end position="93"/>
    </location>
</feature>
<dbReference type="InterPro" id="IPR011990">
    <property type="entry name" value="TPR-like_helical_dom_sf"/>
</dbReference>
<keyword evidence="4" id="KW-1185">Reference proteome</keyword>
<name>A0A1V9ZAC7_9STRA</name>
<evidence type="ECO:0000313" key="4">
    <source>
        <dbReference type="Proteomes" id="UP000243217"/>
    </source>
</evidence>
<dbReference type="PROSITE" id="PS01159">
    <property type="entry name" value="WW_DOMAIN_1"/>
    <property type="match status" value="1"/>
</dbReference>
<dbReference type="AlphaFoldDB" id="A0A1V9ZAC7"/>
<accession>A0A1V9ZAC7</accession>
<evidence type="ECO:0000256" key="1">
    <source>
        <dbReference type="SAM" id="SignalP"/>
    </source>
</evidence>
<comment type="caution">
    <text evidence="3">The sequence shown here is derived from an EMBL/GenBank/DDBJ whole genome shotgun (WGS) entry which is preliminary data.</text>
</comment>
<dbReference type="InterPro" id="IPR001202">
    <property type="entry name" value="WW_dom"/>
</dbReference>
<organism evidence="3 4">
    <name type="scientific">Thraustotheca clavata</name>
    <dbReference type="NCBI Taxonomy" id="74557"/>
    <lineage>
        <taxon>Eukaryota</taxon>
        <taxon>Sar</taxon>
        <taxon>Stramenopiles</taxon>
        <taxon>Oomycota</taxon>
        <taxon>Saprolegniomycetes</taxon>
        <taxon>Saprolegniales</taxon>
        <taxon>Achlyaceae</taxon>
        <taxon>Thraustotheca</taxon>
    </lineage>
</organism>
<dbReference type="EMBL" id="JNBS01002161">
    <property type="protein sequence ID" value="OQR94881.1"/>
    <property type="molecule type" value="Genomic_DNA"/>
</dbReference>
<dbReference type="SUPFAM" id="SSF48452">
    <property type="entry name" value="TPR-like"/>
    <property type="match status" value="1"/>
</dbReference>
<feature type="non-terminal residue" evidence="3">
    <location>
        <position position="356"/>
    </location>
</feature>
<dbReference type="OrthoDB" id="65822at2759"/>